<name>A0ABP4WF19_9ACTN</name>
<evidence type="ECO:0000256" key="3">
    <source>
        <dbReference type="ARBA" id="ARBA00022448"/>
    </source>
</evidence>
<reference evidence="9" key="1">
    <citation type="journal article" date="2019" name="Int. J. Syst. Evol. Microbiol.">
        <title>The Global Catalogue of Microorganisms (GCM) 10K type strain sequencing project: providing services to taxonomists for standard genome sequencing and annotation.</title>
        <authorList>
            <consortium name="The Broad Institute Genomics Platform"/>
            <consortium name="The Broad Institute Genome Sequencing Center for Infectious Disease"/>
            <person name="Wu L."/>
            <person name="Ma J."/>
        </authorList>
    </citation>
    <scope>NUCLEOTIDE SEQUENCE [LARGE SCALE GENOMIC DNA]</scope>
    <source>
        <strain evidence="9">JCM 13518</strain>
    </source>
</reference>
<comment type="caution">
    <text evidence="8">The sequence shown here is derived from an EMBL/GenBank/DDBJ whole genome shotgun (WGS) entry which is preliminary data.</text>
</comment>
<dbReference type="InterPro" id="IPR006042">
    <property type="entry name" value="Xan_ur_permease"/>
</dbReference>
<dbReference type="InterPro" id="IPR006043">
    <property type="entry name" value="NCS2"/>
</dbReference>
<feature type="transmembrane region" description="Helical" evidence="7">
    <location>
        <begin position="197"/>
        <end position="216"/>
    </location>
</feature>
<evidence type="ECO:0000256" key="7">
    <source>
        <dbReference type="SAM" id="Phobius"/>
    </source>
</evidence>
<evidence type="ECO:0000256" key="5">
    <source>
        <dbReference type="ARBA" id="ARBA00022989"/>
    </source>
</evidence>
<feature type="transmembrane region" description="Helical" evidence="7">
    <location>
        <begin position="174"/>
        <end position="190"/>
    </location>
</feature>
<keyword evidence="5 7" id="KW-1133">Transmembrane helix</keyword>
<feature type="transmembrane region" description="Helical" evidence="7">
    <location>
        <begin position="344"/>
        <end position="366"/>
    </location>
</feature>
<evidence type="ECO:0000256" key="4">
    <source>
        <dbReference type="ARBA" id="ARBA00022692"/>
    </source>
</evidence>
<dbReference type="NCBIfam" id="TIGR00801">
    <property type="entry name" value="ncs2"/>
    <property type="match status" value="1"/>
</dbReference>
<dbReference type="EMBL" id="BAAAME010000010">
    <property type="protein sequence ID" value="GAA1753420.1"/>
    <property type="molecule type" value="Genomic_DNA"/>
</dbReference>
<keyword evidence="3" id="KW-0813">Transport</keyword>
<dbReference type="PANTHER" id="PTHR42810">
    <property type="entry name" value="PURINE PERMEASE C1399.01C-RELATED"/>
    <property type="match status" value="1"/>
</dbReference>
<protein>
    <submittedName>
        <fullName evidence="8">Solute carrier family 23 protein</fullName>
    </submittedName>
</protein>
<dbReference type="PANTHER" id="PTHR42810:SF2">
    <property type="entry name" value="PURINE PERMEASE C1399.01C-RELATED"/>
    <property type="match status" value="1"/>
</dbReference>
<comment type="subcellular location">
    <subcellularLocation>
        <location evidence="1">Membrane</location>
        <topology evidence="1">Multi-pass membrane protein</topology>
    </subcellularLocation>
</comment>
<feature type="transmembrane region" description="Helical" evidence="7">
    <location>
        <begin position="316"/>
        <end position="338"/>
    </location>
</feature>
<feature type="transmembrane region" description="Helical" evidence="7">
    <location>
        <begin position="140"/>
        <end position="162"/>
    </location>
</feature>
<feature type="transmembrane region" description="Helical" evidence="7">
    <location>
        <begin position="115"/>
        <end position="133"/>
    </location>
</feature>
<feature type="transmembrane region" description="Helical" evidence="7">
    <location>
        <begin position="65"/>
        <end position="84"/>
    </location>
</feature>
<keyword evidence="9" id="KW-1185">Reference proteome</keyword>
<accession>A0ABP4WF19</accession>
<evidence type="ECO:0000256" key="1">
    <source>
        <dbReference type="ARBA" id="ARBA00004141"/>
    </source>
</evidence>
<dbReference type="Pfam" id="PF00860">
    <property type="entry name" value="Xan_ur_permease"/>
    <property type="match status" value="1"/>
</dbReference>
<sequence length="431" mass="44577">MRMAQKTTPANLLTWKLHGDGRTVGEDEIVRPDERLAWPATIGLGLQHVVAMFGATFLVPLLTGFPPTTTLFFSGVGTILFLVITGNKLPSYLGSSFAFIAPITAATASDGPGGALFGIVVIGILLALVGALVQVTGTGWIDALMPPVVAGAIVALIGLNLAPVAKSNVEKAPWVALITLTAVILWTVVFRGLIARLSIFFGVVIGYVAAVIADQVDFTPVREAAWIGLPDFTSPTVAWSVLPAFIPVVLVLVAENVGHVRSVAHLTDPALNERTGRALLADGVATTVAGLGGGSGTTTYGENIGVMAATKVYSTAAYWVAGFFAIALGFLPKVGAVVNTIPPGVLGGVTTALYGLIGIIGVKIWIDNHVDFSRPANQFTAATALVVGIADFTFSAGELTFNGIALGTVAAIVVYHVMTTLERGRGTTPLP</sequence>
<evidence type="ECO:0000256" key="2">
    <source>
        <dbReference type="ARBA" id="ARBA00008821"/>
    </source>
</evidence>
<keyword evidence="6 7" id="KW-0472">Membrane</keyword>
<dbReference type="Proteomes" id="UP001501057">
    <property type="component" value="Unassembled WGS sequence"/>
</dbReference>
<proteinExistence type="inferred from homology"/>
<evidence type="ECO:0000256" key="6">
    <source>
        <dbReference type="ARBA" id="ARBA00023136"/>
    </source>
</evidence>
<evidence type="ECO:0000313" key="8">
    <source>
        <dbReference type="EMBL" id="GAA1753420.1"/>
    </source>
</evidence>
<feature type="transmembrane region" description="Helical" evidence="7">
    <location>
        <begin position="91"/>
        <end position="109"/>
    </location>
</feature>
<feature type="transmembrane region" description="Helical" evidence="7">
    <location>
        <begin position="36"/>
        <end position="59"/>
    </location>
</feature>
<keyword evidence="4 7" id="KW-0812">Transmembrane</keyword>
<feature type="transmembrane region" description="Helical" evidence="7">
    <location>
        <begin position="403"/>
        <end position="421"/>
    </location>
</feature>
<feature type="transmembrane region" description="Helical" evidence="7">
    <location>
        <begin position="236"/>
        <end position="254"/>
    </location>
</feature>
<organism evidence="8 9">
    <name type="scientific">Aeromicrobium alkaliterrae</name>
    <dbReference type="NCBI Taxonomy" id="302168"/>
    <lineage>
        <taxon>Bacteria</taxon>
        <taxon>Bacillati</taxon>
        <taxon>Actinomycetota</taxon>
        <taxon>Actinomycetes</taxon>
        <taxon>Propionibacteriales</taxon>
        <taxon>Nocardioidaceae</taxon>
        <taxon>Aeromicrobium</taxon>
    </lineage>
</organism>
<evidence type="ECO:0000313" key="9">
    <source>
        <dbReference type="Proteomes" id="UP001501057"/>
    </source>
</evidence>
<gene>
    <name evidence="8" type="ORF">GCM10009710_36330</name>
</gene>
<comment type="similarity">
    <text evidence="2">Belongs to the nucleobase:cation symporter-2 (NCS2) (TC 2.A.40) family.</text>
</comment>